<comment type="caution">
    <text evidence="1">The sequence shown here is derived from an EMBL/GenBank/DDBJ whole genome shotgun (WGS) entry which is preliminary data.</text>
</comment>
<dbReference type="PIRSF" id="PIRSF015040">
    <property type="entry name" value="ATPase_SAG2001_prd"/>
    <property type="match status" value="1"/>
</dbReference>
<evidence type="ECO:0000313" key="1">
    <source>
        <dbReference type="EMBL" id="GFH40808.1"/>
    </source>
</evidence>
<dbReference type="Gene3D" id="3.40.50.300">
    <property type="entry name" value="P-loop containing nucleotide triphosphate hydrolases"/>
    <property type="match status" value="2"/>
</dbReference>
<dbReference type="RefSeq" id="WP_172356680.1">
    <property type="nucleotide sequence ID" value="NZ_BLLH01000006.1"/>
</dbReference>
<organism evidence="1 2">
    <name type="scientific">Pseudolactococcus insecticola</name>
    <dbReference type="NCBI Taxonomy" id="2709158"/>
    <lineage>
        <taxon>Bacteria</taxon>
        <taxon>Bacillati</taxon>
        <taxon>Bacillota</taxon>
        <taxon>Bacilli</taxon>
        <taxon>Lactobacillales</taxon>
        <taxon>Streptococcaceae</taxon>
        <taxon>Pseudolactococcus</taxon>
    </lineage>
</organism>
<keyword evidence="2" id="KW-1185">Reference proteome</keyword>
<dbReference type="SUPFAM" id="SSF52540">
    <property type="entry name" value="P-loop containing nucleoside triphosphate hydrolases"/>
    <property type="match status" value="1"/>
</dbReference>
<evidence type="ECO:0000313" key="2">
    <source>
        <dbReference type="Proteomes" id="UP000475928"/>
    </source>
</evidence>
<proteinExistence type="predicted"/>
<dbReference type="InterPro" id="IPR051162">
    <property type="entry name" value="T4SS_component"/>
</dbReference>
<sequence length="830" mass="95057">MALNLEYPIAKVHNNMVLTKEKEVIAYYVIPSTPITLVDEEKKKRQKINVMQVISKLKQNKNFEIALVPQDYLLIEKMRDLSNDLAEDSQEIGLNSLGRTVDYLTNEMEIPYKYVWVIGVKLEKPQLIDDIKAFAIDRVDTVAEKAFNALGYQLEEKEDWQEEYKTSEQDAYQKLQTIRGRRVKDEELFYLQRSQFLRNIPHQKDEVIASRAILNVTDTNIDVESGYLKLTSPYGESYVSILPIANSPVIINANHIAELAQRFNFPVEYRIKAEFQGNDKIKTQAGRNRVRLTNIIQEAHSQGSVQDDNILLRKLSIDDLYKKLGNDESFFDVGHFFIVTASSIEQLNARKQAIMGYFQNMRIELGEGNQDQPYLFQNILYGKSLNPDTRKWVHTFTPKGIAESMLFTTTFSGTKVGHYIGRVDNYAGRWDDINDAIYGSRNLVLYNATIGNKEGVEGKITKNPHIIITGATGQGKSYLAQLLFFSTAMQDVKMLYVDPKREIRSHYMKKINDPVYRKKYPERCAQIEKFNFVTLDARNKDNHGVLDPIVILDELDSIEVAKSILDFLGEDKFTNFEKTVISKAIKEVVADRVAGKKVGFKHVLDKLRTHKDERAREAGEYLYEMSQGTILDLAFSDGTARGLDYSERITILEVADLSLPKDNADKITDHERNSIALMFALGSFCKRFGEQNRDEQTLEWFDEAWILMQSSEGKKVIKSMRRVGRSQNNTLALITQSVNDAKSDDDTTGFGTIFAFYEKSEREMILKHVGLEVDQENLDWIDNMISGQCLMYDVYGNTNIISVHNIFPDLEELFSPMKATVSSLAENKYV</sequence>
<dbReference type="PANTHER" id="PTHR30121:SF6">
    <property type="entry name" value="SLR6007 PROTEIN"/>
    <property type="match status" value="1"/>
</dbReference>
<dbReference type="EMBL" id="BLLH01000006">
    <property type="protein sequence ID" value="GFH40808.1"/>
    <property type="molecule type" value="Genomic_DNA"/>
</dbReference>
<reference evidence="1 2" key="1">
    <citation type="submission" date="2020-02" db="EMBL/GenBank/DDBJ databases">
        <title>Draft genome sequence of Lactococcus sp. Hs20B0-1.</title>
        <authorList>
            <person name="Noda S."/>
            <person name="Yuki M."/>
            <person name="Ohkuma M."/>
        </authorList>
    </citation>
    <scope>NUCLEOTIDE SEQUENCE [LARGE SCALE GENOMIC DNA]</scope>
    <source>
        <strain evidence="1 2">Hs20B0-1</strain>
    </source>
</reference>
<dbReference type="Pfam" id="PF12846">
    <property type="entry name" value="AAA_10"/>
    <property type="match status" value="1"/>
</dbReference>
<accession>A0A6A0B8L7</accession>
<name>A0A6A0B8L7_9LACT</name>
<dbReference type="InterPro" id="IPR016628">
    <property type="entry name" value="ATPase_SAG2001_prd"/>
</dbReference>
<protein>
    <submittedName>
        <fullName evidence="1">Conjugal transfer protein</fullName>
    </submittedName>
</protein>
<dbReference type="PANTHER" id="PTHR30121">
    <property type="entry name" value="UNCHARACTERIZED PROTEIN YJGR-RELATED"/>
    <property type="match status" value="1"/>
</dbReference>
<dbReference type="Proteomes" id="UP000475928">
    <property type="component" value="Unassembled WGS sequence"/>
</dbReference>
<gene>
    <name evidence="1" type="ORF">Hs20B_12060</name>
</gene>
<dbReference type="AlphaFoldDB" id="A0A6A0B8L7"/>
<dbReference type="InterPro" id="IPR027417">
    <property type="entry name" value="P-loop_NTPase"/>
</dbReference>